<evidence type="ECO:0000256" key="4">
    <source>
        <dbReference type="ARBA" id="ARBA00023136"/>
    </source>
</evidence>
<keyword evidence="9" id="KW-1185">Reference proteome</keyword>
<dbReference type="InterPro" id="IPR007016">
    <property type="entry name" value="O-antigen_ligase-rel_domated"/>
</dbReference>
<keyword evidence="4 6" id="KW-0472">Membrane</keyword>
<evidence type="ECO:0000256" key="3">
    <source>
        <dbReference type="ARBA" id="ARBA00022989"/>
    </source>
</evidence>
<keyword evidence="2 6" id="KW-0812">Transmembrane</keyword>
<feature type="transmembrane region" description="Helical" evidence="6">
    <location>
        <begin position="400"/>
        <end position="419"/>
    </location>
</feature>
<protein>
    <recommendedName>
        <fullName evidence="7">O-antigen ligase-related domain-containing protein</fullName>
    </recommendedName>
</protein>
<feature type="transmembrane region" description="Helical" evidence="6">
    <location>
        <begin position="264"/>
        <end position="295"/>
    </location>
</feature>
<comment type="caution">
    <text evidence="8">The sequence shown here is derived from an EMBL/GenBank/DDBJ whole genome shotgun (WGS) entry which is preliminary data.</text>
</comment>
<name>A0A934TIH5_9RHOB</name>
<feature type="transmembrane region" description="Helical" evidence="6">
    <location>
        <begin position="12"/>
        <end position="39"/>
    </location>
</feature>
<organism evidence="8 9">
    <name type="scientific">Rhodobaculum claviforme</name>
    <dbReference type="NCBI Taxonomy" id="1549854"/>
    <lineage>
        <taxon>Bacteria</taxon>
        <taxon>Pseudomonadati</taxon>
        <taxon>Pseudomonadota</taxon>
        <taxon>Alphaproteobacteria</taxon>
        <taxon>Rhodobacterales</taxon>
        <taxon>Paracoccaceae</taxon>
        <taxon>Rhodobaculum</taxon>
    </lineage>
</organism>
<proteinExistence type="predicted"/>
<reference evidence="8" key="2">
    <citation type="journal article" date="2020" name="Microorganisms">
        <title>Osmotic Adaptation and Compatible Solute Biosynthesis of Phototrophic Bacteria as Revealed from Genome Analyses.</title>
        <authorList>
            <person name="Imhoff J.F."/>
            <person name="Rahn T."/>
            <person name="Kunzel S."/>
            <person name="Keller A."/>
            <person name="Neulinger S.C."/>
        </authorList>
    </citation>
    <scope>NUCLEOTIDE SEQUENCE</scope>
    <source>
        <strain evidence="8">LMG 28126</strain>
    </source>
</reference>
<dbReference type="EMBL" id="NHSD01000164">
    <property type="protein sequence ID" value="MBK5926779.1"/>
    <property type="molecule type" value="Genomic_DNA"/>
</dbReference>
<comment type="subcellular location">
    <subcellularLocation>
        <location evidence="1">Membrane</location>
        <topology evidence="1">Multi-pass membrane protein</topology>
    </subcellularLocation>
</comment>
<dbReference type="GO" id="GO:0016020">
    <property type="term" value="C:membrane"/>
    <property type="evidence" value="ECO:0007669"/>
    <property type="project" value="UniProtKB-SubCell"/>
</dbReference>
<feature type="transmembrane region" description="Helical" evidence="6">
    <location>
        <begin position="177"/>
        <end position="195"/>
    </location>
</feature>
<feature type="transmembrane region" description="Helical" evidence="6">
    <location>
        <begin position="109"/>
        <end position="128"/>
    </location>
</feature>
<reference evidence="8" key="1">
    <citation type="submission" date="2017-05" db="EMBL/GenBank/DDBJ databases">
        <authorList>
            <person name="Imhoff J.F."/>
            <person name="Rahn T."/>
            <person name="Kuenzel S."/>
            <person name="Neulinger S.C."/>
        </authorList>
    </citation>
    <scope>NUCLEOTIDE SEQUENCE</scope>
    <source>
        <strain evidence="8">LMG 28126</strain>
    </source>
</reference>
<dbReference type="AlphaFoldDB" id="A0A934TIH5"/>
<feature type="transmembrane region" description="Helical" evidence="6">
    <location>
        <begin position="148"/>
        <end position="170"/>
    </location>
</feature>
<feature type="transmembrane region" description="Helical" evidence="6">
    <location>
        <begin position="301"/>
        <end position="319"/>
    </location>
</feature>
<feature type="transmembrane region" description="Helical" evidence="6">
    <location>
        <begin position="233"/>
        <end position="252"/>
    </location>
</feature>
<dbReference type="Proteomes" id="UP000706333">
    <property type="component" value="Unassembled WGS sequence"/>
</dbReference>
<dbReference type="Pfam" id="PF04932">
    <property type="entry name" value="Wzy_C"/>
    <property type="match status" value="1"/>
</dbReference>
<evidence type="ECO:0000313" key="9">
    <source>
        <dbReference type="Proteomes" id="UP000706333"/>
    </source>
</evidence>
<evidence type="ECO:0000256" key="5">
    <source>
        <dbReference type="SAM" id="MobiDB-lite"/>
    </source>
</evidence>
<evidence type="ECO:0000256" key="1">
    <source>
        <dbReference type="ARBA" id="ARBA00004141"/>
    </source>
</evidence>
<evidence type="ECO:0000313" key="8">
    <source>
        <dbReference type="EMBL" id="MBK5926779.1"/>
    </source>
</evidence>
<evidence type="ECO:0000256" key="6">
    <source>
        <dbReference type="SAM" id="Phobius"/>
    </source>
</evidence>
<evidence type="ECO:0000259" key="7">
    <source>
        <dbReference type="Pfam" id="PF04932"/>
    </source>
</evidence>
<feature type="region of interest" description="Disordered" evidence="5">
    <location>
        <begin position="471"/>
        <end position="491"/>
    </location>
</feature>
<keyword evidence="3 6" id="KW-1133">Transmembrane helix</keyword>
<sequence>MPNTFAYIMLYCWPLVMLVMFRSMPLANALCLSIIGGYLLLPGRAGMDLTLLPSLSKDSVPSMAALVMCLLLAQSDRLSEQLRGTAPGGRSAAARDAVQSVPLRGVPKGVVYGLLGLMLVFPALTVLNNSEALVYGPMVIGGMRAWDYGSVVQEVLVTLIPFVLGLWFLGTTQRHVVLLRTLVILGLGYSVLVAYEIRMSPQLNVKIYGFFPHSFAQHARGDGFRPVVFLNHGLWLAIFMATATLAACVLWRQALRARVAAAPWILAAVWLFLMLALSRSLGALVLVILVAPIVLLTPPRTQILVAAVLAGLVLVFPMLRGAGYIPTDALVQTAERIDPARAQSLAFRFYHEDMLLEHANRKPVTGWGTWSRNRVFNAETGRDISVTDGAWVIFMGQFGWVGYLARFGLLTLPIIFLALRRKDMLAPATTGLALVASAGLVDLIPNGTITPLTWLVGGALAGRYVRQERPVAASQTRGSRDPEADGAVLPAPAQVHVRQTRGLALAGPAGPHQRQPRN</sequence>
<evidence type="ECO:0000256" key="2">
    <source>
        <dbReference type="ARBA" id="ARBA00022692"/>
    </source>
</evidence>
<feature type="domain" description="O-antigen ligase-related" evidence="7">
    <location>
        <begin position="267"/>
        <end position="404"/>
    </location>
</feature>
<gene>
    <name evidence="8" type="ORF">CCR87_05355</name>
</gene>
<accession>A0A934TIH5</accession>